<dbReference type="EMBL" id="UGOD01000001">
    <property type="protein sequence ID" value="STX52863.1"/>
    <property type="molecule type" value="Genomic_DNA"/>
</dbReference>
<name>A0A378JRK3_9GAMM</name>
<reference evidence="1 2" key="1">
    <citation type="submission" date="2018-06" db="EMBL/GenBank/DDBJ databases">
        <authorList>
            <consortium name="Pathogen Informatics"/>
            <person name="Doyle S."/>
        </authorList>
    </citation>
    <scope>NUCLEOTIDE SEQUENCE [LARGE SCALE GENOMIC DNA]</scope>
    <source>
        <strain evidence="1 2">NCTC13316</strain>
    </source>
</reference>
<keyword evidence="2" id="KW-1185">Reference proteome</keyword>
<evidence type="ECO:0000313" key="1">
    <source>
        <dbReference type="EMBL" id="STX52863.1"/>
    </source>
</evidence>
<organism evidence="1 2">
    <name type="scientific">Legionella busanensis</name>
    <dbReference type="NCBI Taxonomy" id="190655"/>
    <lineage>
        <taxon>Bacteria</taxon>
        <taxon>Pseudomonadati</taxon>
        <taxon>Pseudomonadota</taxon>
        <taxon>Gammaproteobacteria</taxon>
        <taxon>Legionellales</taxon>
        <taxon>Legionellaceae</taxon>
        <taxon>Legionella</taxon>
    </lineage>
</organism>
<protein>
    <submittedName>
        <fullName evidence="1">Uncharacterized protein</fullName>
    </submittedName>
</protein>
<proteinExistence type="predicted"/>
<accession>A0A378JRK3</accession>
<dbReference type="Proteomes" id="UP000254794">
    <property type="component" value="Unassembled WGS sequence"/>
</dbReference>
<dbReference type="RefSeq" id="WP_115332387.1">
    <property type="nucleotide sequence ID" value="NZ_CAAAHP010000003.1"/>
</dbReference>
<gene>
    <name evidence="1" type="ORF">NCTC13316_02989</name>
</gene>
<dbReference type="AlphaFoldDB" id="A0A378JRK3"/>
<evidence type="ECO:0000313" key="2">
    <source>
        <dbReference type="Proteomes" id="UP000254794"/>
    </source>
</evidence>
<sequence length="188" mass="20874">MNKNQLAAGFISVLVTTSVFPASLFQKITLPFSDETSKLQTASTTTLNNTNSSLLGEWQGGCNNNKFKLKIIIKSTFITIIYDNPDQPNSISIPINEFTAANNMHKGHASTSPAWLYWTNQKSVLEGSFIDVSTNFIKEPLSTSIEHVQFSLNDAGQLIFKEEYKEFDGIEEIVHTSDGPCIFNKVSQ</sequence>